<accession>A0A7V3ZVQ4</accession>
<reference evidence="3" key="1">
    <citation type="journal article" date="2020" name="mSystems">
        <title>Genome- and Community-Level Interaction Insights into Carbon Utilization and Element Cycling Functions of Hydrothermarchaeota in Hydrothermal Sediment.</title>
        <authorList>
            <person name="Zhou Z."/>
            <person name="Liu Y."/>
            <person name="Xu W."/>
            <person name="Pan J."/>
            <person name="Luo Z.H."/>
            <person name="Li M."/>
        </authorList>
    </citation>
    <scope>NUCLEOTIDE SEQUENCE [LARGE SCALE GENOMIC DNA]</scope>
    <source>
        <strain evidence="3">SpSt-697</strain>
    </source>
</reference>
<name>A0A7V3ZVQ4_UNCW3</name>
<evidence type="ECO:0000259" key="2">
    <source>
        <dbReference type="Pfam" id="PF19313"/>
    </source>
</evidence>
<sequence length="687" mass="81217">MIFFIFLFLINSSAKIIKAIYIDKPPIIDGKIDIIWQKGDSAKDFIQRYPNEGKIPSESTTVYLLFDNEALYVAFKAYMKDIRKLKKTVSEREHCYGDRVGFIIDTFKDNQNAYYFAINLGNVQFDGKFYEGGNSFDYNWDGIWYSAVKIYSWGYFAEFKVPFKTIRYKEDLSEWNINFERIINYNDESNWWVAQKKDIFRIAQSGRLVGVKPGKKGFYLEIFPFSLIKREEKKISLKGGLDIDWKITSEVSLTTTLFPDFAQIEADPYQINISKYEIFVPEKRPFFIEGNEIYSLSSQIFTLPYTRKIGKAMPSGRIVPINLGAKIILQEKNFDFSFLSIFTDSLENELKSLYKIGRFKSKILKNSSLGIGYYSKENFRMENEAFNVDGNFNFDYFNPIFYLGKTKKNDKNGEYLIFINNFYYKNLNVSNLFFHLSPEFDISEIGYFQESGIGNTNSFYYGFYNLPFLRAFCIGNYLNLFKDWKWEKGIAYSFAPFLSFTFENQMSTSFNFHLFKNYENNLWYNSYGCFLYLSSPYHKKFKSNLLFSYYKKVYNYRKYYFAPYGSINLYLAYDLLPNLKLSFTCDNLLEYDSLERLNFKKDVSNSFIFFLNYSLTNNIHFRINNQLIRYLPEGKEKVEIGNNLSFLFTYNFLPKSSVYFAFTLPLFNPLPGKISAFVFKIKYLIFL</sequence>
<dbReference type="Pfam" id="PF19313">
    <property type="entry name" value="DUF5916"/>
    <property type="match status" value="1"/>
</dbReference>
<dbReference type="AlphaFoldDB" id="A0A7V3ZVQ4"/>
<protein>
    <recommendedName>
        <fullName evidence="4">Hydrolase</fullName>
    </recommendedName>
</protein>
<dbReference type="InterPro" id="IPR010502">
    <property type="entry name" value="Carb-bd_dom_fam9"/>
</dbReference>
<gene>
    <name evidence="3" type="ORF">ENU74_04970</name>
</gene>
<comment type="caution">
    <text evidence="3">The sequence shown here is derived from an EMBL/GenBank/DDBJ whole genome shotgun (WGS) entry which is preliminary data.</text>
</comment>
<dbReference type="CDD" id="cd09618">
    <property type="entry name" value="CBM9_like_2"/>
    <property type="match status" value="1"/>
</dbReference>
<dbReference type="EMBL" id="DTDR01000121">
    <property type="protein sequence ID" value="HGK63923.1"/>
    <property type="molecule type" value="Genomic_DNA"/>
</dbReference>
<evidence type="ECO:0000259" key="1">
    <source>
        <dbReference type="Pfam" id="PF06452"/>
    </source>
</evidence>
<dbReference type="SUPFAM" id="SSF49344">
    <property type="entry name" value="CBD9-like"/>
    <property type="match status" value="1"/>
</dbReference>
<dbReference type="Pfam" id="PF06452">
    <property type="entry name" value="CBM9_1"/>
    <property type="match status" value="1"/>
</dbReference>
<dbReference type="GO" id="GO:0004553">
    <property type="term" value="F:hydrolase activity, hydrolyzing O-glycosyl compounds"/>
    <property type="evidence" value="ECO:0007669"/>
    <property type="project" value="InterPro"/>
</dbReference>
<evidence type="ECO:0008006" key="4">
    <source>
        <dbReference type="Google" id="ProtNLM"/>
    </source>
</evidence>
<feature type="domain" description="DUF5916" evidence="2">
    <location>
        <begin position="230"/>
        <end position="312"/>
    </location>
</feature>
<dbReference type="InterPro" id="IPR045670">
    <property type="entry name" value="DUF5916"/>
</dbReference>
<evidence type="ECO:0000313" key="3">
    <source>
        <dbReference type="EMBL" id="HGK63923.1"/>
    </source>
</evidence>
<feature type="domain" description="Carbohydrate-binding" evidence="1">
    <location>
        <begin position="28"/>
        <end position="189"/>
    </location>
</feature>
<dbReference type="GO" id="GO:0016052">
    <property type="term" value="P:carbohydrate catabolic process"/>
    <property type="evidence" value="ECO:0007669"/>
    <property type="project" value="InterPro"/>
</dbReference>
<dbReference type="GO" id="GO:0030246">
    <property type="term" value="F:carbohydrate binding"/>
    <property type="evidence" value="ECO:0007669"/>
    <property type="project" value="InterPro"/>
</dbReference>
<organism evidence="3">
    <name type="scientific">candidate division WOR-3 bacterium</name>
    <dbReference type="NCBI Taxonomy" id="2052148"/>
    <lineage>
        <taxon>Bacteria</taxon>
        <taxon>Bacteria division WOR-3</taxon>
    </lineage>
</organism>
<dbReference type="Gene3D" id="2.60.40.1190">
    <property type="match status" value="1"/>
</dbReference>
<proteinExistence type="predicted"/>